<dbReference type="SUPFAM" id="SSF52540">
    <property type="entry name" value="P-loop containing nucleoside triphosphate hydrolases"/>
    <property type="match status" value="1"/>
</dbReference>
<keyword evidence="4 6" id="KW-0067">ATP-binding</keyword>
<sequence>MIQFTEVNKQYGNRVALKDINLHIEDGVCFGLIGPNGAGKSTLMKILCNILGDYKGDVSVFGQPLQKDNTEIKRRIGYVPQDLVLEEKLTGIDNLSFFGRIYGLKGKPLKDRMDEVLQKVGLLDRKKDAVSSYSGGMKRRLNIACALLHEPDIIILDEPTVGVDPQSRNHIFDIINDLKKEGKTVLYSSHYMEEVESLCDQIALIDQGEIVESGSIRELLVKYSTPSIFIQGIGVKKEDLVSYGSVIEVKDGYKIDTAKPLQMLEQIADLFLTKDVQIERLEITRPSLEDIFLSLTGSSLRD</sequence>
<organism evidence="6 7">
    <name type="scientific">Alkalihalobacterium chitinilyticum</name>
    <dbReference type="NCBI Taxonomy" id="2980103"/>
    <lineage>
        <taxon>Bacteria</taxon>
        <taxon>Bacillati</taxon>
        <taxon>Bacillota</taxon>
        <taxon>Bacilli</taxon>
        <taxon>Bacillales</taxon>
        <taxon>Bacillaceae</taxon>
        <taxon>Alkalihalobacterium</taxon>
    </lineage>
</organism>
<gene>
    <name evidence="6" type="ORF">N7Z68_09995</name>
</gene>
<dbReference type="EMBL" id="JAOTPO010000005">
    <property type="protein sequence ID" value="MDE5413717.1"/>
    <property type="molecule type" value="Genomic_DNA"/>
</dbReference>
<dbReference type="RefSeq" id="WP_275118327.1">
    <property type="nucleotide sequence ID" value="NZ_JAOTPO010000005.1"/>
</dbReference>
<dbReference type="InterPro" id="IPR003593">
    <property type="entry name" value="AAA+_ATPase"/>
</dbReference>
<dbReference type="InterPro" id="IPR017871">
    <property type="entry name" value="ABC_transporter-like_CS"/>
</dbReference>
<reference evidence="6" key="1">
    <citation type="submission" date="2024-05" db="EMBL/GenBank/DDBJ databases">
        <title>Alkalihalobacillus sp. strain MEB203 novel alkaliphilic bacterium from Lonar Lake, India.</title>
        <authorList>
            <person name="Joshi A."/>
            <person name="Thite S."/>
            <person name="Mengade P."/>
        </authorList>
    </citation>
    <scope>NUCLEOTIDE SEQUENCE</scope>
    <source>
        <strain evidence="6">MEB 203</strain>
    </source>
</reference>
<name>A0ABT5VEG0_9BACI</name>
<dbReference type="GO" id="GO:0005524">
    <property type="term" value="F:ATP binding"/>
    <property type="evidence" value="ECO:0007669"/>
    <property type="project" value="UniProtKB-KW"/>
</dbReference>
<comment type="similarity">
    <text evidence="1">Belongs to the ABC transporter superfamily.</text>
</comment>
<dbReference type="InterPro" id="IPR003439">
    <property type="entry name" value="ABC_transporter-like_ATP-bd"/>
</dbReference>
<protein>
    <submittedName>
        <fullName evidence="6">ABC transporter ATP-binding protein</fullName>
    </submittedName>
</protein>
<keyword evidence="3" id="KW-0547">Nucleotide-binding</keyword>
<evidence type="ECO:0000313" key="7">
    <source>
        <dbReference type="Proteomes" id="UP001148125"/>
    </source>
</evidence>
<accession>A0ABT5VEG0</accession>
<evidence type="ECO:0000256" key="4">
    <source>
        <dbReference type="ARBA" id="ARBA00022840"/>
    </source>
</evidence>
<evidence type="ECO:0000256" key="3">
    <source>
        <dbReference type="ARBA" id="ARBA00022741"/>
    </source>
</evidence>
<dbReference type="PANTHER" id="PTHR42711">
    <property type="entry name" value="ABC TRANSPORTER ATP-BINDING PROTEIN"/>
    <property type="match status" value="1"/>
</dbReference>
<evidence type="ECO:0000313" key="6">
    <source>
        <dbReference type="EMBL" id="MDE5413717.1"/>
    </source>
</evidence>
<comment type="caution">
    <text evidence="6">The sequence shown here is derived from an EMBL/GenBank/DDBJ whole genome shotgun (WGS) entry which is preliminary data.</text>
</comment>
<keyword evidence="7" id="KW-1185">Reference proteome</keyword>
<dbReference type="Pfam" id="PF00005">
    <property type="entry name" value="ABC_tran"/>
    <property type="match status" value="1"/>
</dbReference>
<dbReference type="PANTHER" id="PTHR42711:SF5">
    <property type="entry name" value="ABC TRANSPORTER ATP-BINDING PROTEIN NATA"/>
    <property type="match status" value="1"/>
</dbReference>
<evidence type="ECO:0000256" key="2">
    <source>
        <dbReference type="ARBA" id="ARBA00022448"/>
    </source>
</evidence>
<dbReference type="SMART" id="SM00382">
    <property type="entry name" value="AAA"/>
    <property type="match status" value="1"/>
</dbReference>
<evidence type="ECO:0000256" key="1">
    <source>
        <dbReference type="ARBA" id="ARBA00005417"/>
    </source>
</evidence>
<keyword evidence="2" id="KW-0813">Transport</keyword>
<dbReference type="Gene3D" id="3.40.50.300">
    <property type="entry name" value="P-loop containing nucleotide triphosphate hydrolases"/>
    <property type="match status" value="1"/>
</dbReference>
<proteinExistence type="inferred from homology"/>
<dbReference type="Proteomes" id="UP001148125">
    <property type="component" value="Unassembled WGS sequence"/>
</dbReference>
<dbReference type="PROSITE" id="PS00211">
    <property type="entry name" value="ABC_TRANSPORTER_1"/>
    <property type="match status" value="1"/>
</dbReference>
<dbReference type="PROSITE" id="PS50893">
    <property type="entry name" value="ABC_TRANSPORTER_2"/>
    <property type="match status" value="1"/>
</dbReference>
<dbReference type="InterPro" id="IPR027417">
    <property type="entry name" value="P-loop_NTPase"/>
</dbReference>
<feature type="domain" description="ABC transporter" evidence="5">
    <location>
        <begin position="2"/>
        <end position="232"/>
    </location>
</feature>
<dbReference type="InterPro" id="IPR050763">
    <property type="entry name" value="ABC_transporter_ATP-binding"/>
</dbReference>
<evidence type="ECO:0000259" key="5">
    <source>
        <dbReference type="PROSITE" id="PS50893"/>
    </source>
</evidence>